<dbReference type="GO" id="GO:0008270">
    <property type="term" value="F:zinc ion binding"/>
    <property type="evidence" value="ECO:0007669"/>
    <property type="project" value="UniProtKB-KW"/>
</dbReference>
<dbReference type="Gene3D" id="2.60.120.920">
    <property type="match status" value="1"/>
</dbReference>
<feature type="domain" description="B30.2/SPRY" evidence="8">
    <location>
        <begin position="553"/>
        <end position="773"/>
    </location>
</feature>
<evidence type="ECO:0000313" key="10">
    <source>
        <dbReference type="RefSeq" id="XP_022289241.1"/>
    </source>
</evidence>
<dbReference type="RefSeq" id="XP_022289241.1">
    <property type="nucleotide sequence ID" value="XM_022433533.1"/>
</dbReference>
<feature type="region of interest" description="Disordered" evidence="5">
    <location>
        <begin position="359"/>
        <end position="451"/>
    </location>
</feature>
<evidence type="ECO:0000259" key="7">
    <source>
        <dbReference type="PROSITE" id="PS50119"/>
    </source>
</evidence>
<proteinExistence type="predicted"/>
<evidence type="ECO:0000256" key="5">
    <source>
        <dbReference type="SAM" id="MobiDB-lite"/>
    </source>
</evidence>
<organism evidence="9 10">
    <name type="scientific">Crassostrea virginica</name>
    <name type="common">Eastern oyster</name>
    <dbReference type="NCBI Taxonomy" id="6565"/>
    <lineage>
        <taxon>Eukaryota</taxon>
        <taxon>Metazoa</taxon>
        <taxon>Spiralia</taxon>
        <taxon>Lophotrochozoa</taxon>
        <taxon>Mollusca</taxon>
        <taxon>Bivalvia</taxon>
        <taxon>Autobranchia</taxon>
        <taxon>Pteriomorphia</taxon>
        <taxon>Ostreida</taxon>
        <taxon>Ostreoidea</taxon>
        <taxon>Ostreidae</taxon>
        <taxon>Crassostrea</taxon>
    </lineage>
</organism>
<dbReference type="InterPro" id="IPR043136">
    <property type="entry name" value="B30.2/SPRY_sf"/>
</dbReference>
<dbReference type="InterPro" id="IPR013320">
    <property type="entry name" value="ConA-like_dom_sf"/>
</dbReference>
<dbReference type="AlphaFoldDB" id="A0A8B8ACN6"/>
<evidence type="ECO:0000313" key="9">
    <source>
        <dbReference type="Proteomes" id="UP000694844"/>
    </source>
</evidence>
<evidence type="ECO:0000256" key="2">
    <source>
        <dbReference type="ARBA" id="ARBA00022771"/>
    </source>
</evidence>
<dbReference type="SUPFAM" id="SSF57850">
    <property type="entry name" value="RING/U-box"/>
    <property type="match status" value="1"/>
</dbReference>
<reference evidence="10" key="1">
    <citation type="submission" date="2025-08" db="UniProtKB">
        <authorList>
            <consortium name="RefSeq"/>
        </authorList>
    </citation>
    <scope>IDENTIFICATION</scope>
    <source>
        <tissue evidence="10">Whole sample</tissue>
    </source>
</reference>
<evidence type="ECO:0000256" key="3">
    <source>
        <dbReference type="ARBA" id="ARBA00022833"/>
    </source>
</evidence>
<feature type="compositionally biased region" description="Polar residues" evidence="5">
    <location>
        <begin position="359"/>
        <end position="379"/>
    </location>
</feature>
<dbReference type="PANTHER" id="PTHR25462">
    <property type="entry name" value="BONUS, ISOFORM C-RELATED"/>
    <property type="match status" value="1"/>
</dbReference>
<keyword evidence="2 4" id="KW-0863">Zinc-finger</keyword>
<dbReference type="Pfam" id="PF00643">
    <property type="entry name" value="zf-B_box"/>
    <property type="match status" value="1"/>
</dbReference>
<gene>
    <name evidence="10" type="primary">LOC111101170</name>
</gene>
<feature type="compositionally biased region" description="Polar residues" evidence="5">
    <location>
        <begin position="386"/>
        <end position="399"/>
    </location>
</feature>
<dbReference type="PROSITE" id="PS50119">
    <property type="entry name" value="ZF_BBOX"/>
    <property type="match status" value="1"/>
</dbReference>
<evidence type="ECO:0000259" key="6">
    <source>
        <dbReference type="PROSITE" id="PS50089"/>
    </source>
</evidence>
<evidence type="ECO:0000256" key="4">
    <source>
        <dbReference type="PROSITE-ProRule" id="PRU00024"/>
    </source>
</evidence>
<evidence type="ECO:0000259" key="8">
    <source>
        <dbReference type="PROSITE" id="PS50188"/>
    </source>
</evidence>
<dbReference type="SMART" id="SM00336">
    <property type="entry name" value="BBOX"/>
    <property type="match status" value="2"/>
</dbReference>
<feature type="compositionally biased region" description="Polar residues" evidence="5">
    <location>
        <begin position="411"/>
        <end position="431"/>
    </location>
</feature>
<feature type="compositionally biased region" description="Polar residues" evidence="5">
    <location>
        <begin position="541"/>
        <end position="552"/>
    </location>
</feature>
<dbReference type="SMART" id="SM00502">
    <property type="entry name" value="BBC"/>
    <property type="match status" value="1"/>
</dbReference>
<dbReference type="Gene3D" id="3.30.40.10">
    <property type="entry name" value="Zinc/RING finger domain, C3HC4 (zinc finger)"/>
    <property type="match status" value="1"/>
</dbReference>
<evidence type="ECO:0000256" key="1">
    <source>
        <dbReference type="ARBA" id="ARBA00022723"/>
    </source>
</evidence>
<dbReference type="PROSITE" id="PS50089">
    <property type="entry name" value="ZF_RING_2"/>
    <property type="match status" value="1"/>
</dbReference>
<dbReference type="InterPro" id="IPR001870">
    <property type="entry name" value="B30.2/SPRY"/>
</dbReference>
<dbReference type="InterPro" id="IPR003649">
    <property type="entry name" value="Bbox_C"/>
</dbReference>
<protein>
    <submittedName>
        <fullName evidence="10">E3 ubiquitin-protein ligase TRIM56-like isoform X2</fullName>
    </submittedName>
</protein>
<dbReference type="CDD" id="cd16449">
    <property type="entry name" value="RING-HC"/>
    <property type="match status" value="1"/>
</dbReference>
<dbReference type="GeneID" id="111101170"/>
<feature type="domain" description="B box-type" evidence="7">
    <location>
        <begin position="84"/>
        <end position="131"/>
    </location>
</feature>
<dbReference type="InterPro" id="IPR000315">
    <property type="entry name" value="Znf_B-box"/>
</dbReference>
<dbReference type="PROSITE" id="PS50188">
    <property type="entry name" value="B302_SPRY"/>
    <property type="match status" value="1"/>
</dbReference>
<keyword evidence="1" id="KW-0479">Metal-binding</keyword>
<dbReference type="PANTHER" id="PTHR25462:SF296">
    <property type="entry name" value="MEIOTIC P26, ISOFORM F"/>
    <property type="match status" value="1"/>
</dbReference>
<name>A0A8B8ACN6_CRAVI</name>
<dbReference type="InterPro" id="IPR013083">
    <property type="entry name" value="Znf_RING/FYVE/PHD"/>
</dbReference>
<dbReference type="OrthoDB" id="6084723at2759"/>
<feature type="domain" description="RING-type" evidence="6">
    <location>
        <begin position="9"/>
        <end position="52"/>
    </location>
</feature>
<dbReference type="SUPFAM" id="SSF49899">
    <property type="entry name" value="Concanavalin A-like lectins/glucanases"/>
    <property type="match status" value="1"/>
</dbReference>
<keyword evidence="3" id="KW-0862">Zinc</keyword>
<sequence length="784" mass="88796">MENTAFTNCVQCHNEFDESRRHPHVLSCLHICCSSCLERIVSGKQIFCPECHSQTEISNDPCKELPLDTACRNYLDFVRIQRKPSEIQCTDCPDQSSASSFCKECFNFMCPECTAAHRRTAITRKHMVVPVSELKESGLNEFHRKDTCNKPGHEEQVFTFYCDRRGCDIPICTLCAVCDHNQTNGHLIRNLSDVYEDSKTVVQSVIREINARGMPMSEAVDQLERVVDELAATETDMSQEIDAIFDKYQKILNERRYQLQLEVQNHCQVKKRDLQEKVKTLKSYTTDVKTATDFTNRVLLYTTATEFLNMKHVILRRILELKNVNVSIPAKDDVTLRFLRGVSDDSFVQLINGIGNVSSRESPVPQSVLQNGHPNSSPMKSGRSDYVSSINQESARSPTRTPPSEGPINIIPTSPQPATRSNDSTGVSRQLSVPPPPTMNREPVQRQTSLPAPLEEKKTMSTIAMMNGLPKTPVEEKTSFFNKAKTPDDHVTADVTEKKPRPTPLKLDPSQPLGLGDFLQRTVQANRESFQQLSPDRPFQPVTSPISPKTPTSMPPELKSLPGVIYGDVVCPEFTFDVLTIHNEREVSLDGKILRNRKTGKPSSSVTAEKQFQNYKGIVGNFAFKDHGKYYYEVDVSFTIYQPLEQTWLVYELGICRKDIIDAHHTVERHEHARSCYVARYPEDGKLAHEFWHNRDLLTYVPLSDNAAGITVELTYGLLVDTRRRKWTIADVTRQKKLHTFTGIDFTEALYPVFGTYNPDLVSVEMTLRTGSEISAFPPFLKGF</sequence>
<dbReference type="InterPro" id="IPR047153">
    <property type="entry name" value="TRIM45/56/19-like"/>
</dbReference>
<feature type="region of interest" description="Disordered" evidence="5">
    <location>
        <begin position="530"/>
        <end position="555"/>
    </location>
</feature>
<dbReference type="Proteomes" id="UP000694844">
    <property type="component" value="Chromosome 6"/>
</dbReference>
<accession>A0A8B8ACN6</accession>
<dbReference type="InterPro" id="IPR001841">
    <property type="entry name" value="Znf_RING"/>
</dbReference>
<keyword evidence="9" id="KW-1185">Reference proteome</keyword>
<feature type="region of interest" description="Disordered" evidence="5">
    <location>
        <begin position="493"/>
        <end position="513"/>
    </location>
</feature>